<feature type="compositionally biased region" description="Basic residues" evidence="3">
    <location>
        <begin position="11"/>
        <end position="21"/>
    </location>
</feature>
<evidence type="ECO:0000256" key="2">
    <source>
        <dbReference type="ARBA" id="ARBA00023242"/>
    </source>
</evidence>
<feature type="compositionally biased region" description="Basic residues" evidence="3">
    <location>
        <begin position="48"/>
        <end position="58"/>
    </location>
</feature>
<feature type="compositionally biased region" description="Polar residues" evidence="3">
    <location>
        <begin position="124"/>
        <end position="141"/>
    </location>
</feature>
<feature type="compositionally biased region" description="Acidic residues" evidence="3">
    <location>
        <begin position="265"/>
        <end position="277"/>
    </location>
</feature>
<keyword evidence="5" id="KW-1185">Reference proteome</keyword>
<feature type="compositionally biased region" description="Acidic residues" evidence="3">
    <location>
        <begin position="219"/>
        <end position="231"/>
    </location>
</feature>
<proteinExistence type="predicted"/>
<dbReference type="STRING" id="50990.A0A4Y7Q736"/>
<dbReference type="AlphaFoldDB" id="A0A4Y7Q736"/>
<sequence length="768" mass="85480">MDETTSTPTFLKKRVKSKTVRARASSPTNDATENGDSEASPSTLASKLKNKQKARAKSRLSFGGDDEEGQGEVFKVKKSNLSRNLSRGAGASPGVALPYDLEQASISDTSGPIYDKEYLSQLKASTPSTPAKQPPMTTYDSDMSFDASELSGAVIENLHEIEETSFIPSESSIAAAKEKRERLRSSNTANGEDDFISLSVTRREDIHQGPHPESRLMREEDDLGDGDDEFAEFTSAQERIALGKKSKKKEAAKKREAMVEMINDAEEVDEETMEWEAEQIRRGGRGFTPERATVKEVYRPAPIPPPTPVPTLAPAIARLSQALSDLTTSHTASTSAMTALADERVALEEKEKEMRSMVEKAEAKRSWFAAFRDWVESVATFLDGKYPLLEKLEDEHVSLLKERSEMIAKRRQQDDEDALSLFFGSPPEQKQPETEELDELGRVIPQKNSSMLRRERQAERVTRRSRRKPSKEEEGYSTDATLPPSDASDFQMAMSNLATRVNNVLADVRADDFNDPDLGVAKWFGDWRKKYSDTYTGAYGGLGMVSAWEFWVRLEIVGWDPMEDPRSLDTFAWYSSLYNYSRPRTASTADDEEPELGPDGDLVSAMISTAVVPRLCKVVQAGAFDPYCTNHVKVLVDLAEQVEASVGADKFEMLVSTVVASFREAVNATAATVHTYTQLNQTHFDPQAIPARRRFLVRRVKLVSNIMRWRKYTGERFGIGELVTKVVAQCMSPVAESGWEVGGEEVMRKVAKLVPLELLPTNLKSLAT</sequence>
<dbReference type="InterPro" id="IPR012890">
    <property type="entry name" value="GCFC2-like"/>
</dbReference>
<dbReference type="GO" id="GO:0071008">
    <property type="term" value="C:U2-type post-mRNA release spliceosomal complex"/>
    <property type="evidence" value="ECO:0007669"/>
    <property type="project" value="InterPro"/>
</dbReference>
<accession>A0A4Y7Q736</accession>
<evidence type="ECO:0000313" key="5">
    <source>
        <dbReference type="Proteomes" id="UP000294933"/>
    </source>
</evidence>
<dbReference type="GO" id="GO:0000390">
    <property type="term" value="P:spliceosomal complex disassembly"/>
    <property type="evidence" value="ECO:0007669"/>
    <property type="project" value="InterPro"/>
</dbReference>
<evidence type="ECO:0000313" key="4">
    <source>
        <dbReference type="EMBL" id="TDL23255.1"/>
    </source>
</evidence>
<dbReference type="OrthoDB" id="429427at2759"/>
<feature type="compositionally biased region" description="Basic and acidic residues" evidence="3">
    <location>
        <begin position="452"/>
        <end position="462"/>
    </location>
</feature>
<dbReference type="PANTHER" id="PTHR12214:SF0">
    <property type="entry name" value="LD29489P"/>
    <property type="match status" value="1"/>
</dbReference>
<feature type="region of interest" description="Disordered" evidence="3">
    <location>
        <begin position="124"/>
        <end position="143"/>
    </location>
</feature>
<gene>
    <name evidence="4" type="ORF">BD410DRAFT_787584</name>
</gene>
<feature type="compositionally biased region" description="Polar residues" evidence="3">
    <location>
        <begin position="25"/>
        <end position="45"/>
    </location>
</feature>
<keyword evidence="2" id="KW-0539">Nucleus</keyword>
<dbReference type="VEuPathDB" id="FungiDB:BD410DRAFT_787584"/>
<dbReference type="GO" id="GO:0003677">
    <property type="term" value="F:DNA binding"/>
    <property type="evidence" value="ECO:0007669"/>
    <property type="project" value="InterPro"/>
</dbReference>
<comment type="subcellular location">
    <subcellularLocation>
        <location evidence="1">Nucleus</location>
    </subcellularLocation>
</comment>
<dbReference type="Pfam" id="PF15458">
    <property type="entry name" value="NTR2"/>
    <property type="match status" value="1"/>
</dbReference>
<name>A0A4Y7Q736_9AGAM</name>
<organism evidence="4 5">
    <name type="scientific">Rickenella mellea</name>
    <dbReference type="NCBI Taxonomy" id="50990"/>
    <lineage>
        <taxon>Eukaryota</taxon>
        <taxon>Fungi</taxon>
        <taxon>Dikarya</taxon>
        <taxon>Basidiomycota</taxon>
        <taxon>Agaricomycotina</taxon>
        <taxon>Agaricomycetes</taxon>
        <taxon>Hymenochaetales</taxon>
        <taxon>Rickenellaceae</taxon>
        <taxon>Rickenella</taxon>
    </lineage>
</organism>
<dbReference type="PANTHER" id="PTHR12214">
    <property type="entry name" value="GC-RICH SEQUENCE DNA-BINDING FACTOR"/>
    <property type="match status" value="1"/>
</dbReference>
<reference evidence="4 5" key="1">
    <citation type="submission" date="2018-06" db="EMBL/GenBank/DDBJ databases">
        <title>A transcriptomic atlas of mushroom development highlights an independent origin of complex multicellularity.</title>
        <authorList>
            <consortium name="DOE Joint Genome Institute"/>
            <person name="Krizsan K."/>
            <person name="Almasi E."/>
            <person name="Merenyi Z."/>
            <person name="Sahu N."/>
            <person name="Viragh M."/>
            <person name="Koszo T."/>
            <person name="Mondo S."/>
            <person name="Kiss B."/>
            <person name="Balint B."/>
            <person name="Kues U."/>
            <person name="Barry K."/>
            <person name="Hegedus J.C."/>
            <person name="Henrissat B."/>
            <person name="Johnson J."/>
            <person name="Lipzen A."/>
            <person name="Ohm R."/>
            <person name="Nagy I."/>
            <person name="Pangilinan J."/>
            <person name="Yan J."/>
            <person name="Xiong Y."/>
            <person name="Grigoriev I.V."/>
            <person name="Hibbett D.S."/>
            <person name="Nagy L.G."/>
        </authorList>
    </citation>
    <scope>NUCLEOTIDE SEQUENCE [LARGE SCALE GENOMIC DNA]</scope>
    <source>
        <strain evidence="4 5">SZMC22713</strain>
    </source>
</reference>
<dbReference type="EMBL" id="ML170171">
    <property type="protein sequence ID" value="TDL23255.1"/>
    <property type="molecule type" value="Genomic_DNA"/>
</dbReference>
<feature type="region of interest" description="Disordered" evidence="3">
    <location>
        <begin position="170"/>
        <end position="235"/>
    </location>
</feature>
<dbReference type="InterPro" id="IPR028211">
    <property type="entry name" value="Ntr2"/>
</dbReference>
<evidence type="ECO:0008006" key="6">
    <source>
        <dbReference type="Google" id="ProtNLM"/>
    </source>
</evidence>
<feature type="region of interest" description="Disordered" evidence="3">
    <location>
        <begin position="1"/>
        <end position="72"/>
    </location>
</feature>
<dbReference type="Proteomes" id="UP000294933">
    <property type="component" value="Unassembled WGS sequence"/>
</dbReference>
<feature type="compositionally biased region" description="Basic and acidic residues" evidence="3">
    <location>
        <begin position="201"/>
        <end position="218"/>
    </location>
</feature>
<feature type="region of interest" description="Disordered" evidence="3">
    <location>
        <begin position="420"/>
        <end position="488"/>
    </location>
</feature>
<evidence type="ECO:0000256" key="1">
    <source>
        <dbReference type="ARBA" id="ARBA00004123"/>
    </source>
</evidence>
<protein>
    <recommendedName>
        <fullName evidence="6">GCFC-domain-containing protein</fullName>
    </recommendedName>
</protein>
<evidence type="ECO:0000256" key="3">
    <source>
        <dbReference type="SAM" id="MobiDB-lite"/>
    </source>
</evidence>
<feature type="region of interest" description="Disordered" evidence="3">
    <location>
        <begin position="265"/>
        <end position="288"/>
    </location>
</feature>